<keyword evidence="4 5" id="KW-0472">Membrane</keyword>
<feature type="transmembrane region" description="Helical" evidence="5">
    <location>
        <begin position="288"/>
        <end position="307"/>
    </location>
</feature>
<keyword evidence="2 5" id="KW-0812">Transmembrane</keyword>
<feature type="transmembrane region" description="Helical" evidence="5">
    <location>
        <begin position="184"/>
        <end position="203"/>
    </location>
</feature>
<feature type="transmembrane region" description="Helical" evidence="5">
    <location>
        <begin position="6"/>
        <end position="25"/>
    </location>
</feature>
<sequence>MVLSKLRFLSLFFLLSLSIIFYIYTDIASAYSLQQQLTLLLLVIAIYFWTLSSLPIATSSFVLIGLMLLFGVVEEPEEAFTGFMSSALYFILVLSLISAALVSSGIDRVFAHIILKFSRGGFRAILFGLPLLILWMPVFLPSAVARFRILEPIIEELNTRFGFGQESLFRKYCMYLIGMFNQNSTMVVFTGGGFPILAAQLLKDFGDAEISWLGWFLRIAPPLWMAMLVISFSVWFYFKKQSDSLDLINTKVSKVENEKLPPRFWWIILPFGIMIVSWIVLDHQQVPLILAPLLLVGYYGMPVNGLITNKTVRNYDWESFLLIGSSFSLGYVIEKNGTAFVLAEQLLSFLPDDLGEFGNLVIIACFIFVLRFLFVVPSTSMIIIFPIVMNYAHILGLSIIASAFLVIMIIGGVTILPIHSPTTFLAFQKKAFSIKEQIIVGSYSSVIILVIAITWAVFVW</sequence>
<evidence type="ECO:0000256" key="3">
    <source>
        <dbReference type="ARBA" id="ARBA00022989"/>
    </source>
</evidence>
<feature type="transmembrane region" description="Helical" evidence="5">
    <location>
        <begin position="264"/>
        <end position="281"/>
    </location>
</feature>
<evidence type="ECO:0000313" key="7">
    <source>
        <dbReference type="Proteomes" id="UP000092687"/>
    </source>
</evidence>
<dbReference type="GO" id="GO:0005886">
    <property type="term" value="C:plasma membrane"/>
    <property type="evidence" value="ECO:0007669"/>
    <property type="project" value="TreeGrafter"/>
</dbReference>
<protein>
    <submittedName>
        <fullName evidence="6">Sodium:sulfate symporter</fullName>
    </submittedName>
</protein>
<proteinExistence type="predicted"/>
<evidence type="ECO:0000256" key="1">
    <source>
        <dbReference type="ARBA" id="ARBA00004141"/>
    </source>
</evidence>
<evidence type="ECO:0000256" key="2">
    <source>
        <dbReference type="ARBA" id="ARBA00022692"/>
    </source>
</evidence>
<accession>A0A1C7DSV6</accession>
<keyword evidence="3 5" id="KW-1133">Transmembrane helix</keyword>
<dbReference type="GO" id="GO:0022857">
    <property type="term" value="F:transmembrane transporter activity"/>
    <property type="evidence" value="ECO:0007669"/>
    <property type="project" value="InterPro"/>
</dbReference>
<reference evidence="7" key="1">
    <citation type="submission" date="2016-07" db="EMBL/GenBank/DDBJ databases">
        <authorList>
            <person name="See-Too W.S."/>
        </authorList>
    </citation>
    <scope>NUCLEOTIDE SEQUENCE [LARGE SCALE GENOMIC DNA]</scope>
    <source>
        <strain evidence="7">DSM 24743</strain>
    </source>
</reference>
<keyword evidence="7" id="KW-1185">Reference proteome</keyword>
<dbReference type="AlphaFoldDB" id="A0A1C7DSV6"/>
<dbReference type="Pfam" id="PF00939">
    <property type="entry name" value="Na_sulph_symp"/>
    <property type="match status" value="1"/>
</dbReference>
<reference evidence="7" key="2">
    <citation type="submission" date="2016-10" db="EMBL/GenBank/DDBJ databases">
        <authorList>
            <person name="See-Too W.S."/>
        </authorList>
    </citation>
    <scope>NUCLEOTIDE SEQUENCE [LARGE SCALE GENOMIC DNA]</scope>
    <source>
        <strain evidence="7">DSM 24743</strain>
    </source>
</reference>
<evidence type="ECO:0000313" key="6">
    <source>
        <dbReference type="EMBL" id="ANU14273.1"/>
    </source>
</evidence>
<gene>
    <name evidence="6" type="ORF">BBI08_10535</name>
</gene>
<dbReference type="PANTHER" id="PTHR10283">
    <property type="entry name" value="SOLUTE CARRIER FAMILY 13 MEMBER"/>
    <property type="match status" value="1"/>
</dbReference>
<feature type="transmembrane region" description="Helical" evidence="5">
    <location>
        <begin position="438"/>
        <end position="459"/>
    </location>
</feature>
<dbReference type="InterPro" id="IPR001898">
    <property type="entry name" value="SLC13A/DASS"/>
</dbReference>
<organism evidence="6 7">
    <name type="scientific">Planococcus halocryophilus</name>
    <dbReference type="NCBI Taxonomy" id="1215089"/>
    <lineage>
        <taxon>Bacteria</taxon>
        <taxon>Bacillati</taxon>
        <taxon>Bacillota</taxon>
        <taxon>Bacilli</taxon>
        <taxon>Bacillales</taxon>
        <taxon>Caryophanaceae</taxon>
        <taxon>Planococcus</taxon>
    </lineage>
</organism>
<feature type="transmembrane region" description="Helical" evidence="5">
    <location>
        <begin position="394"/>
        <end position="418"/>
    </location>
</feature>
<dbReference type="Proteomes" id="UP000092687">
    <property type="component" value="Chromosome"/>
</dbReference>
<evidence type="ECO:0000256" key="4">
    <source>
        <dbReference type="ARBA" id="ARBA00023136"/>
    </source>
</evidence>
<name>A0A1C7DSV6_9BACL</name>
<feature type="transmembrane region" description="Helical" evidence="5">
    <location>
        <begin position="215"/>
        <end position="238"/>
    </location>
</feature>
<evidence type="ECO:0000256" key="5">
    <source>
        <dbReference type="SAM" id="Phobius"/>
    </source>
</evidence>
<dbReference type="STRING" id="1215089.BBI08_10535"/>
<dbReference type="EMBL" id="CP016537">
    <property type="protein sequence ID" value="ANU14273.1"/>
    <property type="molecule type" value="Genomic_DNA"/>
</dbReference>
<feature type="transmembrane region" description="Helical" evidence="5">
    <location>
        <begin position="122"/>
        <end position="140"/>
    </location>
</feature>
<feature type="transmembrane region" description="Helical" evidence="5">
    <location>
        <begin position="37"/>
        <end position="70"/>
    </location>
</feature>
<feature type="transmembrane region" description="Helical" evidence="5">
    <location>
        <begin position="82"/>
        <end position="102"/>
    </location>
</feature>
<dbReference type="OrthoDB" id="2386058at2"/>
<comment type="subcellular location">
    <subcellularLocation>
        <location evidence="1">Membrane</location>
        <topology evidence="1">Multi-pass membrane protein</topology>
    </subcellularLocation>
</comment>
<dbReference type="KEGG" id="phc:BBI08_10535"/>
<feature type="transmembrane region" description="Helical" evidence="5">
    <location>
        <begin position="360"/>
        <end position="387"/>
    </location>
</feature>
<dbReference type="RefSeq" id="WP_008498369.1">
    <property type="nucleotide sequence ID" value="NZ_CP016537.2"/>
</dbReference>